<dbReference type="GeneID" id="25154021"/>
<dbReference type="AlphaFoldDB" id="A0A097QWQ3"/>
<gene>
    <name evidence="1" type="ORF">TEU_11340</name>
</gene>
<sequence>MVSHLKRSGWTIREVEKNVYKPNGQQLTEIDIIAEKNGRTVYIECKRSFGDIKPKQILTQAEYAKSKGVRKIYMYYSEDVFSPGQHYRVMEAIRNAKSKFGVDVELVQLTSEFN</sequence>
<dbReference type="EMBL" id="CP008887">
    <property type="protein sequence ID" value="AIU70876.1"/>
    <property type="molecule type" value="Genomic_DNA"/>
</dbReference>
<dbReference type="OrthoDB" id="102431at2157"/>
<name>A0A097QWQ3_9EURY</name>
<dbReference type="Proteomes" id="UP000029980">
    <property type="component" value="Chromosome"/>
</dbReference>
<keyword evidence="2" id="KW-1185">Reference proteome</keyword>
<evidence type="ECO:0000313" key="2">
    <source>
        <dbReference type="Proteomes" id="UP000029980"/>
    </source>
</evidence>
<dbReference type="Gene3D" id="3.40.1350.10">
    <property type="match status" value="1"/>
</dbReference>
<organism evidence="1 2">
    <name type="scientific">Thermococcus eurythermalis</name>
    <dbReference type="NCBI Taxonomy" id="1505907"/>
    <lineage>
        <taxon>Archaea</taxon>
        <taxon>Methanobacteriati</taxon>
        <taxon>Methanobacteriota</taxon>
        <taxon>Thermococci</taxon>
        <taxon>Thermococcales</taxon>
        <taxon>Thermococcaceae</taxon>
        <taxon>Thermococcus</taxon>
    </lineage>
</organism>
<dbReference type="SUPFAM" id="SSF52980">
    <property type="entry name" value="Restriction endonuclease-like"/>
    <property type="match status" value="1"/>
</dbReference>
<dbReference type="RefSeq" id="WP_050003831.1">
    <property type="nucleotide sequence ID" value="NZ_CP008887.1"/>
</dbReference>
<dbReference type="KEGG" id="teu:TEU_11340"/>
<dbReference type="InterPro" id="IPR011856">
    <property type="entry name" value="tRNA_endonuc-like_dom_sf"/>
</dbReference>
<evidence type="ECO:0008006" key="3">
    <source>
        <dbReference type="Google" id="ProtNLM"/>
    </source>
</evidence>
<proteinExistence type="predicted"/>
<evidence type="ECO:0000313" key="1">
    <source>
        <dbReference type="EMBL" id="AIU70876.1"/>
    </source>
</evidence>
<protein>
    <recommendedName>
        <fullName evidence="3">Restriction endonuclease type IV Mrr domain-containing protein</fullName>
    </recommendedName>
</protein>
<accession>A0A097QWQ3</accession>
<dbReference type="STRING" id="1505907.TEU_11340"/>
<dbReference type="GO" id="GO:0003676">
    <property type="term" value="F:nucleic acid binding"/>
    <property type="evidence" value="ECO:0007669"/>
    <property type="project" value="InterPro"/>
</dbReference>
<dbReference type="HOGENOM" id="CLU_2115593_0_0_2"/>
<dbReference type="InterPro" id="IPR011335">
    <property type="entry name" value="Restrct_endonuc-II-like"/>
</dbReference>
<reference evidence="1 2" key="1">
    <citation type="journal article" date="2015" name="Int. J. Syst. Evol. Microbiol.">
        <title>Thermococcus eurythermalis sp. nov., a conditional piezophilic hyperthermophilic archaeon with a wide temperature range isolated from an oil-immersed chimney in the Guaymas Basin.</title>
        <authorList>
            <person name="Zhao W."/>
            <person name="Zeng X."/>
            <person name="Xiao X."/>
        </authorList>
    </citation>
    <scope>NUCLEOTIDE SEQUENCE [LARGE SCALE GENOMIC DNA]</scope>
    <source>
        <strain evidence="1 2">A501</strain>
    </source>
</reference>